<feature type="compositionally biased region" description="Pro residues" evidence="8">
    <location>
        <begin position="333"/>
        <end position="356"/>
    </location>
</feature>
<dbReference type="Gene3D" id="2.80.10.50">
    <property type="match status" value="1"/>
</dbReference>
<dbReference type="InterPro" id="IPR000772">
    <property type="entry name" value="Ricin_B_lectin"/>
</dbReference>
<proteinExistence type="inferred from homology"/>
<feature type="active site" description="Proton acceptor" evidence="5">
    <location>
        <position position="28"/>
    </location>
</feature>
<evidence type="ECO:0000259" key="10">
    <source>
        <dbReference type="Pfam" id="PF14200"/>
    </source>
</evidence>
<comment type="pathway">
    <text evidence="1">Glycan metabolism; L-arabinan degradation.</text>
</comment>
<feature type="active site" description="Proton donor" evidence="5">
    <location>
        <position position="181"/>
    </location>
</feature>
<evidence type="ECO:0000256" key="3">
    <source>
        <dbReference type="ARBA" id="ARBA00022801"/>
    </source>
</evidence>
<dbReference type="RefSeq" id="WP_148595291.1">
    <property type="nucleotide sequence ID" value="NZ_CP042997.1"/>
</dbReference>
<dbReference type="CDD" id="cd00161">
    <property type="entry name" value="beta-trefoil_Ricin-like"/>
    <property type="match status" value="1"/>
</dbReference>
<dbReference type="Proteomes" id="UP000324233">
    <property type="component" value="Chromosome"/>
</dbReference>
<dbReference type="PANTHER" id="PTHR43301">
    <property type="entry name" value="ARABINAN ENDO-1,5-ALPHA-L-ARABINOSIDASE"/>
    <property type="match status" value="1"/>
</dbReference>
<dbReference type="OrthoDB" id="9801455at2"/>
<accession>A0A5B9W5M0</accession>
<evidence type="ECO:0000256" key="8">
    <source>
        <dbReference type="SAM" id="MobiDB-lite"/>
    </source>
</evidence>
<sequence length="507" mass="53459" precursor="true">MRRAFLAAPILLLACRAMALDGEVRIHDPSTVVQCQGKYYTWGTGGGCLVSDDGWTWRRGVRASRSGMAPDLIHVGDRYFMYVAANIGAQPRAAIHLVSNRTLDPSSPDYKWEEGGVVASSDGVEDCNAIDPGAFLDPTTGRLWLTYGSYFGFIRLVELDPGTGKRLKPDDPPVNVAINCEASILIHHEGWYYLLATHGSCCRGADSGYNIRVGRSRKVTGPYIDNMGVDMIQGGGKLFVGSGGRVVGPGHFGLIDLGDGVQKFSCHYEADLDRGGASVLDIRPLLWRDGWPLAGDNVKGGTFEIESARTGTALELAVEGEPVGGRRLRGPRGPAPAAPAPGGGPPPAGPPAPGGPPASGGGGIFGGVPGTIPDQDAAKVSQQWPAGKVDVRMSNYQLQAQQKWTITPVAGVGGYPGSPSFKITVAGTGRALAATEDAELVALPDFTGGPEQLWRIDQLGDGTYRIMPKSVPGSQEPLALSAIGTSSATLARFDPKSDRQRWHLNAP</sequence>
<protein>
    <submittedName>
        <fullName evidence="11">Intracellular endo-alpha-(1-&gt;5)-L-arabinanase</fullName>
        <ecNumber evidence="11">3.2.1.99</ecNumber>
    </submittedName>
</protein>
<feature type="compositionally biased region" description="Gly residues" evidence="8">
    <location>
        <begin position="357"/>
        <end position="369"/>
    </location>
</feature>
<feature type="signal peptide" evidence="9">
    <location>
        <begin position="1"/>
        <end position="19"/>
    </location>
</feature>
<comment type="similarity">
    <text evidence="2 7">Belongs to the glycosyl hydrolase 43 family.</text>
</comment>
<feature type="site" description="Important for catalytic activity, responsible for pKa modulation of the active site Glu and correct orientation of both the proton donor and substrate" evidence="6">
    <location>
        <position position="131"/>
    </location>
</feature>
<dbReference type="PANTHER" id="PTHR43301:SF3">
    <property type="entry name" value="ARABINAN ENDO-1,5-ALPHA-L-ARABINOSIDASE A-RELATED"/>
    <property type="match status" value="1"/>
</dbReference>
<dbReference type="Pfam" id="PF14200">
    <property type="entry name" value="RicinB_lectin_2"/>
    <property type="match status" value="1"/>
</dbReference>
<dbReference type="EMBL" id="CP042997">
    <property type="protein sequence ID" value="QEH35494.1"/>
    <property type="molecule type" value="Genomic_DNA"/>
</dbReference>
<feature type="region of interest" description="Disordered" evidence="8">
    <location>
        <begin position="321"/>
        <end position="383"/>
    </location>
</feature>
<dbReference type="SUPFAM" id="SSF50370">
    <property type="entry name" value="Ricin B-like lectins"/>
    <property type="match status" value="1"/>
</dbReference>
<keyword evidence="9" id="KW-0732">Signal</keyword>
<dbReference type="Gene3D" id="2.115.10.20">
    <property type="entry name" value="Glycosyl hydrolase domain, family 43"/>
    <property type="match status" value="1"/>
</dbReference>
<dbReference type="InterPro" id="IPR023296">
    <property type="entry name" value="Glyco_hydro_beta-prop_sf"/>
</dbReference>
<evidence type="ECO:0000256" key="7">
    <source>
        <dbReference type="RuleBase" id="RU361187"/>
    </source>
</evidence>
<evidence type="ECO:0000256" key="9">
    <source>
        <dbReference type="SAM" id="SignalP"/>
    </source>
</evidence>
<evidence type="ECO:0000256" key="6">
    <source>
        <dbReference type="PIRSR" id="PIRSR606710-2"/>
    </source>
</evidence>
<dbReference type="Pfam" id="PF04616">
    <property type="entry name" value="Glyco_hydro_43"/>
    <property type="match status" value="1"/>
</dbReference>
<feature type="chain" id="PRO_5022670816" evidence="9">
    <location>
        <begin position="20"/>
        <end position="507"/>
    </location>
</feature>
<dbReference type="InterPro" id="IPR006710">
    <property type="entry name" value="Glyco_hydro_43"/>
</dbReference>
<dbReference type="PROSITE" id="PS51257">
    <property type="entry name" value="PROKAR_LIPOPROTEIN"/>
    <property type="match status" value="1"/>
</dbReference>
<evidence type="ECO:0000256" key="5">
    <source>
        <dbReference type="PIRSR" id="PIRSR606710-1"/>
    </source>
</evidence>
<dbReference type="GO" id="GO:0046558">
    <property type="term" value="F:arabinan endo-1,5-alpha-L-arabinosidase activity"/>
    <property type="evidence" value="ECO:0007669"/>
    <property type="project" value="UniProtKB-EC"/>
</dbReference>
<name>A0A5B9W5M0_9BACT</name>
<dbReference type="AlphaFoldDB" id="A0A5B9W5M0"/>
<keyword evidence="12" id="KW-1185">Reference proteome</keyword>
<dbReference type="KEGG" id="agv:OJF2_40460"/>
<dbReference type="InterPro" id="IPR035992">
    <property type="entry name" value="Ricin_B-like_lectins"/>
</dbReference>
<dbReference type="GO" id="GO:0005975">
    <property type="term" value="P:carbohydrate metabolic process"/>
    <property type="evidence" value="ECO:0007669"/>
    <property type="project" value="InterPro"/>
</dbReference>
<evidence type="ECO:0000313" key="11">
    <source>
        <dbReference type="EMBL" id="QEH35494.1"/>
    </source>
</evidence>
<dbReference type="EC" id="3.2.1.99" evidence="11"/>
<evidence type="ECO:0000313" key="12">
    <source>
        <dbReference type="Proteomes" id="UP000324233"/>
    </source>
</evidence>
<evidence type="ECO:0000256" key="1">
    <source>
        <dbReference type="ARBA" id="ARBA00004834"/>
    </source>
</evidence>
<keyword evidence="3 7" id="KW-0378">Hydrolase</keyword>
<dbReference type="SUPFAM" id="SSF75005">
    <property type="entry name" value="Arabinanase/levansucrase/invertase"/>
    <property type="match status" value="1"/>
</dbReference>
<keyword evidence="4 7" id="KW-0326">Glycosidase</keyword>
<organism evidence="11 12">
    <name type="scientific">Aquisphaera giovannonii</name>
    <dbReference type="NCBI Taxonomy" id="406548"/>
    <lineage>
        <taxon>Bacteria</taxon>
        <taxon>Pseudomonadati</taxon>
        <taxon>Planctomycetota</taxon>
        <taxon>Planctomycetia</taxon>
        <taxon>Isosphaerales</taxon>
        <taxon>Isosphaeraceae</taxon>
        <taxon>Aquisphaera</taxon>
    </lineage>
</organism>
<dbReference type="CDD" id="cd08998">
    <property type="entry name" value="GH43_Arb43a-like"/>
    <property type="match status" value="1"/>
</dbReference>
<feature type="domain" description="Ricin B lectin" evidence="10">
    <location>
        <begin position="401"/>
        <end position="469"/>
    </location>
</feature>
<gene>
    <name evidence="11" type="primary">abn-ts_2</name>
    <name evidence="11" type="ORF">OJF2_40460</name>
</gene>
<evidence type="ECO:0000256" key="4">
    <source>
        <dbReference type="ARBA" id="ARBA00023295"/>
    </source>
</evidence>
<reference evidence="11 12" key="1">
    <citation type="submission" date="2019-08" db="EMBL/GenBank/DDBJ databases">
        <title>Deep-cultivation of Planctomycetes and their phenomic and genomic characterization uncovers novel biology.</title>
        <authorList>
            <person name="Wiegand S."/>
            <person name="Jogler M."/>
            <person name="Boedeker C."/>
            <person name="Pinto D."/>
            <person name="Vollmers J."/>
            <person name="Rivas-Marin E."/>
            <person name="Kohn T."/>
            <person name="Peeters S.H."/>
            <person name="Heuer A."/>
            <person name="Rast P."/>
            <person name="Oberbeckmann S."/>
            <person name="Bunk B."/>
            <person name="Jeske O."/>
            <person name="Meyerdierks A."/>
            <person name="Storesund J.E."/>
            <person name="Kallscheuer N."/>
            <person name="Luecker S."/>
            <person name="Lage O.M."/>
            <person name="Pohl T."/>
            <person name="Merkel B.J."/>
            <person name="Hornburger P."/>
            <person name="Mueller R.-W."/>
            <person name="Bruemmer F."/>
            <person name="Labrenz M."/>
            <person name="Spormann A.M."/>
            <person name="Op den Camp H."/>
            <person name="Overmann J."/>
            <person name="Amann R."/>
            <person name="Jetten M.S.M."/>
            <person name="Mascher T."/>
            <person name="Medema M.H."/>
            <person name="Devos D.P."/>
            <person name="Kaster A.-K."/>
            <person name="Ovreas L."/>
            <person name="Rohde M."/>
            <person name="Galperin M.Y."/>
            <person name="Jogler C."/>
        </authorList>
    </citation>
    <scope>NUCLEOTIDE SEQUENCE [LARGE SCALE GENOMIC DNA]</scope>
    <source>
        <strain evidence="11 12">OJF2</strain>
    </source>
</reference>
<evidence type="ECO:0000256" key="2">
    <source>
        <dbReference type="ARBA" id="ARBA00009865"/>
    </source>
</evidence>
<dbReference type="InterPro" id="IPR050727">
    <property type="entry name" value="GH43_arabinanases"/>
</dbReference>